<dbReference type="Gene3D" id="1.10.357.10">
    <property type="entry name" value="Tetracycline Repressor, domain 2"/>
    <property type="match status" value="1"/>
</dbReference>
<dbReference type="SUPFAM" id="SSF46689">
    <property type="entry name" value="Homeodomain-like"/>
    <property type="match status" value="1"/>
</dbReference>
<evidence type="ECO:0000256" key="1">
    <source>
        <dbReference type="ARBA" id="ARBA00023015"/>
    </source>
</evidence>
<dbReference type="GO" id="GO:0000976">
    <property type="term" value="F:transcription cis-regulatory region binding"/>
    <property type="evidence" value="ECO:0007669"/>
    <property type="project" value="TreeGrafter"/>
</dbReference>
<evidence type="ECO:0000313" key="7">
    <source>
        <dbReference type="Proteomes" id="UP000093925"/>
    </source>
</evidence>
<dbReference type="OrthoDB" id="3173376at2"/>
<dbReference type="GO" id="GO:0003700">
    <property type="term" value="F:DNA-binding transcription factor activity"/>
    <property type="evidence" value="ECO:0007669"/>
    <property type="project" value="TreeGrafter"/>
</dbReference>
<keyword evidence="1" id="KW-0805">Transcription regulation</keyword>
<dbReference type="InterPro" id="IPR036271">
    <property type="entry name" value="Tet_transcr_reg_TetR-rel_C_sf"/>
</dbReference>
<protein>
    <submittedName>
        <fullName evidence="6">TetR family transcriptional regulator</fullName>
    </submittedName>
</protein>
<proteinExistence type="predicted"/>
<dbReference type="InterPro" id="IPR001647">
    <property type="entry name" value="HTH_TetR"/>
</dbReference>
<dbReference type="Proteomes" id="UP000093925">
    <property type="component" value="Unassembled WGS sequence"/>
</dbReference>
<name>A0A1A3DH53_MYCAS</name>
<evidence type="ECO:0000313" key="6">
    <source>
        <dbReference type="EMBL" id="OBJ83843.1"/>
    </source>
</evidence>
<dbReference type="InterPro" id="IPR050109">
    <property type="entry name" value="HTH-type_TetR-like_transc_reg"/>
</dbReference>
<keyword evidence="2 4" id="KW-0238">DNA-binding</keyword>
<evidence type="ECO:0000256" key="2">
    <source>
        <dbReference type="ARBA" id="ARBA00023125"/>
    </source>
</evidence>
<evidence type="ECO:0000256" key="3">
    <source>
        <dbReference type="ARBA" id="ARBA00023163"/>
    </source>
</evidence>
<dbReference type="RefSeq" id="WP_065140953.1">
    <property type="nucleotide sequence ID" value="NZ_LZKS01000015.1"/>
</dbReference>
<dbReference type="Pfam" id="PF00440">
    <property type="entry name" value="TetR_N"/>
    <property type="match status" value="1"/>
</dbReference>
<reference evidence="6 7" key="1">
    <citation type="submission" date="2016-06" db="EMBL/GenBank/DDBJ databases">
        <authorList>
            <person name="Kjaerup R.B."/>
            <person name="Dalgaard T.S."/>
            <person name="Juul-Madsen H.R."/>
        </authorList>
    </citation>
    <scope>NUCLEOTIDE SEQUENCE [LARGE SCALE GENOMIC DNA]</scope>
    <source>
        <strain evidence="6 7">1276495.2</strain>
    </source>
</reference>
<feature type="DNA-binding region" description="H-T-H motif" evidence="4">
    <location>
        <begin position="33"/>
        <end position="52"/>
    </location>
</feature>
<dbReference type="PANTHER" id="PTHR30055">
    <property type="entry name" value="HTH-TYPE TRANSCRIPTIONAL REGULATOR RUTR"/>
    <property type="match status" value="1"/>
</dbReference>
<dbReference type="PROSITE" id="PS50977">
    <property type="entry name" value="HTH_TETR_2"/>
    <property type="match status" value="1"/>
</dbReference>
<keyword evidence="3" id="KW-0804">Transcription</keyword>
<dbReference type="EMBL" id="LZLM01000090">
    <property type="protein sequence ID" value="OBJ83843.1"/>
    <property type="molecule type" value="Genomic_DNA"/>
</dbReference>
<dbReference type="Pfam" id="PF13305">
    <property type="entry name" value="TetR_C_33"/>
    <property type="match status" value="1"/>
</dbReference>
<gene>
    <name evidence="6" type="ORF">A5640_18290</name>
</gene>
<sequence length="196" mass="20818">MPSSTYHHGDLRAACVRAAIELLEEDGNTAGLSLRAVARRAGVSPGAPYRHYEDRDALVSAVAAVGYRELADCMAAPNPSPSTAEDLAELGLAYVEFALRRPALFRLMFGEPCERENSERVAATAAIWQLVSGAARACFPGADVEAMSNSLWSLVHGLAFLHLDGKFDTASPRAVSDRVRAAIRGITTASCAESAN</sequence>
<dbReference type="SUPFAM" id="SSF48498">
    <property type="entry name" value="Tetracyclin repressor-like, C-terminal domain"/>
    <property type="match status" value="1"/>
</dbReference>
<accession>A0A1A3DH53</accession>
<dbReference type="AlphaFoldDB" id="A0A1A3DH53"/>
<dbReference type="InterPro" id="IPR009057">
    <property type="entry name" value="Homeodomain-like_sf"/>
</dbReference>
<comment type="caution">
    <text evidence="6">The sequence shown here is derived from an EMBL/GenBank/DDBJ whole genome shotgun (WGS) entry which is preliminary data.</text>
</comment>
<organism evidence="6 7">
    <name type="scientific">Mycobacterium asiaticum</name>
    <dbReference type="NCBI Taxonomy" id="1790"/>
    <lineage>
        <taxon>Bacteria</taxon>
        <taxon>Bacillati</taxon>
        <taxon>Actinomycetota</taxon>
        <taxon>Actinomycetes</taxon>
        <taxon>Mycobacteriales</taxon>
        <taxon>Mycobacteriaceae</taxon>
        <taxon>Mycobacterium</taxon>
    </lineage>
</organism>
<evidence type="ECO:0000259" key="5">
    <source>
        <dbReference type="PROSITE" id="PS50977"/>
    </source>
</evidence>
<dbReference type="PANTHER" id="PTHR30055:SF220">
    <property type="entry name" value="TETR-FAMILY REGULATORY PROTEIN"/>
    <property type="match status" value="1"/>
</dbReference>
<evidence type="ECO:0000256" key="4">
    <source>
        <dbReference type="PROSITE-ProRule" id="PRU00335"/>
    </source>
</evidence>
<feature type="domain" description="HTH tetR-type" evidence="5">
    <location>
        <begin position="9"/>
        <end position="70"/>
    </location>
</feature>
<dbReference type="InterPro" id="IPR025996">
    <property type="entry name" value="MT1864/Rv1816-like_C"/>
</dbReference>